<dbReference type="OrthoDB" id="5329738at2"/>
<proteinExistence type="predicted"/>
<protein>
    <submittedName>
        <fullName evidence="1">DNA polymerase III, delta subunit superfamily</fullName>
    </submittedName>
</protein>
<dbReference type="SUPFAM" id="SSF52540">
    <property type="entry name" value="P-loop containing nucleoside triphosphate hydrolases"/>
    <property type="match status" value="1"/>
</dbReference>
<dbReference type="HOGENOM" id="CLU_073022_0_0_7"/>
<dbReference type="Proteomes" id="UP000002407">
    <property type="component" value="Chromosome"/>
</dbReference>
<sequence>MYRNELEGLIFAKKVPNYILLRGIDEFQNELYAKILISYFGCENLTSMYFDDYDYDKAVSFFEPSLFGGKNTLYIKTNKTLNKKEIKNLISMTQKDELNHFIYELDEDGYSSVAKDFTALFNKNEVRFFKPNSQREALNLLENKCKMCKIMANNDAALLRIYQIHNENLSLCANEIEKFARLGIEISLENVNKIVSGLSEVSFEDLFEKILDKKDFRDDFFLYTKSGSYDEMEFINFFYRSIFKIFKIHSYAKIYGNFDFKAIFGYTPPRNIQQTLKRRAGEISTKKFFEIFKHLNETEFSLKTEQNIDKQTFLLAKLLELQRILIQK</sequence>
<reference evidence="2" key="1">
    <citation type="submission" date="2007-07" db="EMBL/GenBank/DDBJ databases">
        <title>Complete genome sequence of Campylobacter hominis ATCC BAA-381, a commensal isolated from the human gastrointestinal tract.</title>
        <authorList>
            <person name="Fouts D.E."/>
            <person name="Mongodin E.F."/>
            <person name="Puiu D."/>
            <person name="Sebastian Y."/>
            <person name="Miller W.G."/>
            <person name="Mandrell R.E."/>
            <person name="Nelson K.E."/>
        </authorList>
    </citation>
    <scope>NUCLEOTIDE SEQUENCE [LARGE SCALE GENOMIC DNA]</scope>
    <source>
        <strain evidence="2">ATCC BAA-381 / LMG 19568 / NCTC 13146 / CH001A</strain>
    </source>
</reference>
<dbReference type="EMBL" id="CP000776">
    <property type="protein sequence ID" value="ABS51954.1"/>
    <property type="molecule type" value="Genomic_DNA"/>
</dbReference>
<accession>A7I0D1</accession>
<dbReference type="NCBIfam" id="NF006301">
    <property type="entry name" value="PRK08487.1-4"/>
    <property type="match status" value="1"/>
</dbReference>
<evidence type="ECO:0000313" key="1">
    <source>
        <dbReference type="EMBL" id="ABS51954.1"/>
    </source>
</evidence>
<organism evidence="1 2">
    <name type="scientific">Campylobacter hominis (strain ATCC BAA-381 / DSM 21671 / CCUG 45161 / LMG 19568 / NCTC 13146 / CH001A)</name>
    <dbReference type="NCBI Taxonomy" id="360107"/>
    <lineage>
        <taxon>Bacteria</taxon>
        <taxon>Pseudomonadati</taxon>
        <taxon>Campylobacterota</taxon>
        <taxon>Epsilonproteobacteria</taxon>
        <taxon>Campylobacterales</taxon>
        <taxon>Campylobacteraceae</taxon>
        <taxon>Campylobacter</taxon>
    </lineage>
</organism>
<name>A7I0D1_CAMHC</name>
<dbReference type="RefSeq" id="WP_012108254.1">
    <property type="nucleotide sequence ID" value="NC_009714.1"/>
</dbReference>
<dbReference type="eggNOG" id="COG1466">
    <property type="taxonomic scope" value="Bacteria"/>
</dbReference>
<dbReference type="InterPro" id="IPR027417">
    <property type="entry name" value="P-loop_NTPase"/>
</dbReference>
<gene>
    <name evidence="1" type="ordered locus">CHAB381_0371</name>
</gene>
<dbReference type="KEGG" id="cha:CHAB381_0371"/>
<keyword evidence="2" id="KW-1185">Reference proteome</keyword>
<evidence type="ECO:0000313" key="2">
    <source>
        <dbReference type="Proteomes" id="UP000002407"/>
    </source>
</evidence>
<dbReference type="AlphaFoldDB" id="A7I0D1"/>
<dbReference type="STRING" id="360107.CHAB381_0371"/>